<protein>
    <recommendedName>
        <fullName evidence="4">Membrane-anchored protein</fullName>
    </recommendedName>
</protein>
<keyword evidence="1" id="KW-0472">Membrane</keyword>
<proteinExistence type="predicted"/>
<feature type="transmembrane region" description="Helical" evidence="1">
    <location>
        <begin position="80"/>
        <end position="99"/>
    </location>
</feature>
<keyword evidence="1" id="KW-0812">Transmembrane</keyword>
<accession>A0A0M4QT96</accession>
<dbReference type="Proteomes" id="UP000062833">
    <property type="component" value="Chromosome"/>
</dbReference>
<sequence>MSPDGPGSTVARPATPLISKVPEVTAIFWVTKVLTTGMGETTSDYLAHTLDPALAVGLGALAFAAALGLQFAVKAYIPWVYWLAVVMVSIFGTMAADVLHVGLGVPYLVSTVFYAAVLAAVFILWKRKEGTLSIHSITSRSREGFYWATVLATFALGTAAGDLTAMTFNLGYLGSGVLFAVAMAVPALAYWKLGLPAVPAFWVAYVLTRPLGASFADWMAVSHQRGGLDWGSGPVSIGWALAIAGLVAVLAVSQRRLIDVGPGTIHT</sequence>
<evidence type="ECO:0000313" key="3">
    <source>
        <dbReference type="Proteomes" id="UP000062833"/>
    </source>
</evidence>
<feature type="transmembrane region" description="Helical" evidence="1">
    <location>
        <begin position="145"/>
        <end position="166"/>
    </location>
</feature>
<reference evidence="3" key="1">
    <citation type="submission" date="2015-09" db="EMBL/GenBank/DDBJ databases">
        <title>Complete genome of Arthrobacter alpinus strain R3.8.</title>
        <authorList>
            <person name="See-Too W.S."/>
            <person name="Chan K.G."/>
        </authorList>
    </citation>
    <scope>NUCLEOTIDE SEQUENCE [LARGE SCALE GENOMIC DNA]</scope>
    <source>
        <strain evidence="3">R3.8</strain>
    </source>
</reference>
<feature type="transmembrane region" description="Helical" evidence="1">
    <location>
        <begin position="53"/>
        <end position="73"/>
    </location>
</feature>
<feature type="transmembrane region" description="Helical" evidence="1">
    <location>
        <begin position="105"/>
        <end position="125"/>
    </location>
</feature>
<dbReference type="KEGG" id="aaq:AOC05_17445"/>
<keyword evidence="1" id="KW-1133">Transmembrane helix</keyword>
<feature type="transmembrane region" description="Helical" evidence="1">
    <location>
        <begin position="172"/>
        <end position="193"/>
    </location>
</feature>
<dbReference type="Pfam" id="PF03988">
    <property type="entry name" value="DUF347"/>
    <property type="match status" value="4"/>
</dbReference>
<evidence type="ECO:0000256" key="1">
    <source>
        <dbReference type="SAM" id="Phobius"/>
    </source>
</evidence>
<dbReference type="PATRIC" id="fig|656366.3.peg.3755"/>
<dbReference type="AlphaFoldDB" id="A0A0M4QT96"/>
<feature type="transmembrane region" description="Helical" evidence="1">
    <location>
        <begin position="233"/>
        <end position="252"/>
    </location>
</feature>
<organism evidence="2 3">
    <name type="scientific">Arthrobacter alpinus</name>
    <dbReference type="NCBI Taxonomy" id="656366"/>
    <lineage>
        <taxon>Bacteria</taxon>
        <taxon>Bacillati</taxon>
        <taxon>Actinomycetota</taxon>
        <taxon>Actinomycetes</taxon>
        <taxon>Micrococcales</taxon>
        <taxon>Micrococcaceae</taxon>
        <taxon>Arthrobacter</taxon>
    </lineage>
</organism>
<evidence type="ECO:0008006" key="4">
    <source>
        <dbReference type="Google" id="ProtNLM"/>
    </source>
</evidence>
<dbReference type="InterPro" id="IPR007136">
    <property type="entry name" value="DUF347"/>
</dbReference>
<keyword evidence="3" id="KW-1185">Reference proteome</keyword>
<gene>
    <name evidence="2" type="ORF">AOC05_17445</name>
</gene>
<name>A0A0M4QT96_9MICC</name>
<dbReference type="EMBL" id="CP012677">
    <property type="protein sequence ID" value="ALE94366.1"/>
    <property type="molecule type" value="Genomic_DNA"/>
</dbReference>
<feature type="transmembrane region" description="Helical" evidence="1">
    <location>
        <begin position="200"/>
        <end position="221"/>
    </location>
</feature>
<evidence type="ECO:0000313" key="2">
    <source>
        <dbReference type="EMBL" id="ALE94366.1"/>
    </source>
</evidence>